<evidence type="ECO:0000313" key="4">
    <source>
        <dbReference type="EMBL" id="CAK7944988.1"/>
    </source>
</evidence>
<dbReference type="AlphaFoldDB" id="A0AAV1VFY1"/>
<comment type="similarity">
    <text evidence="2">Belongs to the ISY1 family.</text>
</comment>
<name>A0AAV1VFY1_9STRA</name>
<dbReference type="SUPFAM" id="SSF140102">
    <property type="entry name" value="ISY1 domain-like"/>
    <property type="match status" value="1"/>
</dbReference>
<protein>
    <recommendedName>
        <fullName evidence="6">Pre-mRNA-splicing factor ISY1</fullName>
    </recommendedName>
</protein>
<gene>
    <name evidence="4" type="ORF">PM001_LOCUS30138</name>
</gene>
<accession>A0AAV1VFY1</accession>
<evidence type="ECO:0008006" key="6">
    <source>
        <dbReference type="Google" id="ProtNLM"/>
    </source>
</evidence>
<dbReference type="Proteomes" id="UP001162060">
    <property type="component" value="Unassembled WGS sequence"/>
</dbReference>
<proteinExistence type="inferred from homology"/>
<keyword evidence="3" id="KW-0539">Nucleus</keyword>
<dbReference type="GO" id="GO:0000350">
    <property type="term" value="P:generation of catalytic spliceosome for second transesterification step"/>
    <property type="evidence" value="ECO:0007669"/>
    <property type="project" value="InterPro"/>
</dbReference>
<dbReference type="PANTHER" id="PTHR13021">
    <property type="entry name" value="PRE-MRNA-SPLICING FACTOR ISY1"/>
    <property type="match status" value="1"/>
</dbReference>
<dbReference type="EMBL" id="CAKLBY020000312">
    <property type="protein sequence ID" value="CAK7944988.1"/>
    <property type="molecule type" value="Genomic_DNA"/>
</dbReference>
<evidence type="ECO:0000256" key="1">
    <source>
        <dbReference type="ARBA" id="ARBA00004123"/>
    </source>
</evidence>
<dbReference type="InterPro" id="IPR009360">
    <property type="entry name" value="Isy1"/>
</dbReference>
<dbReference type="GO" id="GO:0005634">
    <property type="term" value="C:nucleus"/>
    <property type="evidence" value="ECO:0007669"/>
    <property type="project" value="UniProtKB-SubCell"/>
</dbReference>
<organism evidence="4 5">
    <name type="scientific">Peronospora matthiolae</name>
    <dbReference type="NCBI Taxonomy" id="2874970"/>
    <lineage>
        <taxon>Eukaryota</taxon>
        <taxon>Sar</taxon>
        <taxon>Stramenopiles</taxon>
        <taxon>Oomycota</taxon>
        <taxon>Peronosporomycetes</taxon>
        <taxon>Peronosporales</taxon>
        <taxon>Peronosporaceae</taxon>
        <taxon>Peronospora</taxon>
    </lineage>
</organism>
<dbReference type="InterPro" id="IPR037200">
    <property type="entry name" value="Isy1_sf"/>
</dbReference>
<dbReference type="Gene3D" id="1.10.287.660">
    <property type="entry name" value="Helix hairpin bin"/>
    <property type="match status" value="1"/>
</dbReference>
<comment type="caution">
    <text evidence="4">The sequence shown here is derived from an EMBL/GenBank/DDBJ whole genome shotgun (WGS) entry which is preliminary data.</text>
</comment>
<dbReference type="InterPro" id="IPR029012">
    <property type="entry name" value="Helix_hairpin_bin_sf"/>
</dbReference>
<comment type="subcellular location">
    <subcellularLocation>
        <location evidence="1">Nucleus</location>
    </subcellularLocation>
</comment>
<sequence>MARNEEKAQSLLNRWTSMKQDFADTFKEQVSEATLGLTRRPYLASQCDNLNDAERWRRQIVREISKKVADIQNAGSSEHVIRDLNDEINKRIREKRHWERRIVQLGGSDYARTQPQAYDGDGAAVRGARGYRYFGAAKNLPGVRELFQKEERGPRKRARQDMYKNIGPDYYGFRDDEDEQQLKEEEEAESRLRKRVMADWDAAEAKRKAQVAGLVRAHRAGYELREARRGKNGRYDDDAEEGVVLLLVGYDGLSCTRLTGHSSRAM</sequence>
<evidence type="ECO:0000256" key="2">
    <source>
        <dbReference type="ARBA" id="ARBA00007002"/>
    </source>
</evidence>
<dbReference type="Pfam" id="PF06246">
    <property type="entry name" value="Isy1"/>
    <property type="match status" value="1"/>
</dbReference>
<evidence type="ECO:0000313" key="5">
    <source>
        <dbReference type="Proteomes" id="UP001162060"/>
    </source>
</evidence>
<dbReference type="FunFam" id="1.10.287.660:FF:000001">
    <property type="entry name" value="pre-mRNA-splicing factor ISY1 homolog"/>
    <property type="match status" value="1"/>
</dbReference>
<reference evidence="4" key="1">
    <citation type="submission" date="2024-01" db="EMBL/GenBank/DDBJ databases">
        <authorList>
            <person name="Webb A."/>
        </authorList>
    </citation>
    <scope>NUCLEOTIDE SEQUENCE</scope>
    <source>
        <strain evidence="4">Pm1</strain>
    </source>
</reference>
<evidence type="ECO:0000256" key="3">
    <source>
        <dbReference type="ARBA" id="ARBA00023242"/>
    </source>
</evidence>